<protein>
    <submittedName>
        <fullName evidence="1">Secreted protein</fullName>
    </submittedName>
</protein>
<reference evidence="1 2" key="1">
    <citation type="journal article" date="2012" name="BMC Genomics">
        <title>Complete genome sequence, lifestyle, and multi-drug resistance of the human pathogen Corynebacterium resistens DSM 45100 isolated from blood samples of a leukemia patient.</title>
        <authorList>
            <person name="Schroder J."/>
            <person name="Maus I."/>
            <person name="Meyer K."/>
            <person name="Wordemann S."/>
            <person name="Blom J."/>
            <person name="Jaenicke S."/>
            <person name="Schneider J."/>
            <person name="Trost E."/>
            <person name="Tauch A."/>
        </authorList>
    </citation>
    <scope>NUCLEOTIDE SEQUENCE [LARGE SCALE GENOMIC DNA]</scope>
    <source>
        <strain evidence="2">DSM 45100 / JCM 12819 / CCUG 50093 / GTC 2026 / SICGH 158</strain>
    </source>
</reference>
<gene>
    <name evidence="1" type="ordered locus">CRES_2095</name>
</gene>
<accession>F8E3C2</accession>
<evidence type="ECO:0000313" key="1">
    <source>
        <dbReference type="EMBL" id="AEI10448.1"/>
    </source>
</evidence>
<dbReference type="KEGG" id="crd:CRES_2095"/>
<evidence type="ECO:0000313" key="2">
    <source>
        <dbReference type="Proteomes" id="UP000000492"/>
    </source>
</evidence>
<dbReference type="InterPro" id="IPR006311">
    <property type="entry name" value="TAT_signal"/>
</dbReference>
<keyword evidence="2" id="KW-1185">Reference proteome</keyword>
<sequence>MTLYSGRFTANPAAKSTDNLAARRSRPRGTRRAMVAGAVAAGIALGGAVAPSAQAAESSLPAGSTISKPLNDLAAMSGPSTDFLASITQFLHKLFPPFLPGPFVGSTGMGSGEGSLDWNLRR</sequence>
<organism evidence="1 2">
    <name type="scientific">Corynebacterium resistens (strain DSM 45100 / JCM 12819 / GTC 2026 / SICGH 158)</name>
    <dbReference type="NCBI Taxonomy" id="662755"/>
    <lineage>
        <taxon>Bacteria</taxon>
        <taxon>Bacillati</taxon>
        <taxon>Actinomycetota</taxon>
        <taxon>Actinomycetes</taxon>
        <taxon>Mycobacteriales</taxon>
        <taxon>Corynebacteriaceae</taxon>
        <taxon>Corynebacterium</taxon>
    </lineage>
</organism>
<proteinExistence type="predicted"/>
<dbReference type="EMBL" id="CP002857">
    <property type="protein sequence ID" value="AEI10448.1"/>
    <property type="molecule type" value="Genomic_DNA"/>
</dbReference>
<dbReference type="PROSITE" id="PS51318">
    <property type="entry name" value="TAT"/>
    <property type="match status" value="1"/>
</dbReference>
<name>F8E3C2_CORRG</name>
<dbReference type="OrthoDB" id="9981801at2"/>
<dbReference type="HOGENOM" id="CLU_2022851_0_0_11"/>
<dbReference type="AlphaFoldDB" id="F8E3C2"/>
<dbReference type="Proteomes" id="UP000000492">
    <property type="component" value="Chromosome"/>
</dbReference>
<dbReference type="RefSeq" id="WP_013889428.1">
    <property type="nucleotide sequence ID" value="NC_015673.1"/>
</dbReference>